<sequence>MITHESDVMILIKKTGACVTQKLNIFSNQDSLALTFYSRKVFFLKRKIVYAIVLGSNRRTQFPLLIFVKITFG</sequence>
<name>A0A3A8ELV1_9GAMM</name>
<evidence type="ECO:0000313" key="2">
    <source>
        <dbReference type="Proteomes" id="UP000269001"/>
    </source>
</evidence>
<dbReference type="AlphaFoldDB" id="A0A3A8ELV1"/>
<proteinExistence type="predicted"/>
<reference evidence="1 2" key="1">
    <citation type="submission" date="2018-09" db="EMBL/GenBank/DDBJ databases">
        <title>The draft genome of Acinetobacter spp. strains.</title>
        <authorList>
            <person name="Qin J."/>
            <person name="Feng Y."/>
            <person name="Zong Z."/>
        </authorList>
    </citation>
    <scope>NUCLEOTIDE SEQUENCE [LARGE SCALE GENOMIC DNA]</scope>
    <source>
        <strain evidence="1 2">WCHAc060096</strain>
    </source>
</reference>
<accession>A0A3A8ELV1</accession>
<dbReference type="Proteomes" id="UP000269001">
    <property type="component" value="Unassembled WGS sequence"/>
</dbReference>
<organism evidence="1 2">
    <name type="scientific">Acinetobacter guerrae</name>
    <dbReference type="NCBI Taxonomy" id="1843371"/>
    <lineage>
        <taxon>Bacteria</taxon>
        <taxon>Pseudomonadati</taxon>
        <taxon>Pseudomonadota</taxon>
        <taxon>Gammaproteobacteria</taxon>
        <taxon>Moraxellales</taxon>
        <taxon>Moraxellaceae</taxon>
        <taxon>Acinetobacter</taxon>
    </lineage>
</organism>
<gene>
    <name evidence="1" type="ORF">D7V21_03060</name>
</gene>
<evidence type="ECO:0000313" key="1">
    <source>
        <dbReference type="EMBL" id="RKG35862.1"/>
    </source>
</evidence>
<protein>
    <submittedName>
        <fullName evidence="1">Uncharacterized protein</fullName>
    </submittedName>
</protein>
<dbReference type="EMBL" id="RAXU01000002">
    <property type="protein sequence ID" value="RKG35862.1"/>
    <property type="molecule type" value="Genomic_DNA"/>
</dbReference>
<keyword evidence="2" id="KW-1185">Reference proteome</keyword>
<comment type="caution">
    <text evidence="1">The sequence shown here is derived from an EMBL/GenBank/DDBJ whole genome shotgun (WGS) entry which is preliminary data.</text>
</comment>